<dbReference type="GO" id="GO:0003677">
    <property type="term" value="F:DNA binding"/>
    <property type="evidence" value="ECO:0007669"/>
    <property type="project" value="UniProtKB-KW"/>
</dbReference>
<dbReference type="GO" id="GO:0015074">
    <property type="term" value="P:DNA integration"/>
    <property type="evidence" value="ECO:0007669"/>
    <property type="project" value="InterPro"/>
</dbReference>
<comment type="caution">
    <text evidence="5">The sequence shown here is derived from an EMBL/GenBank/DDBJ whole genome shotgun (WGS) entry which is preliminary data.</text>
</comment>
<reference evidence="5" key="2">
    <citation type="journal article" date="2021" name="PeerJ">
        <title>Extensive microbial diversity within the chicken gut microbiome revealed by metagenomics and culture.</title>
        <authorList>
            <person name="Gilroy R."/>
            <person name="Ravi A."/>
            <person name="Getino M."/>
            <person name="Pursley I."/>
            <person name="Horton D.L."/>
            <person name="Alikhan N.F."/>
            <person name="Baker D."/>
            <person name="Gharbi K."/>
            <person name="Hall N."/>
            <person name="Watson M."/>
            <person name="Adriaenssens E.M."/>
            <person name="Foster-Nyarko E."/>
            <person name="Jarju S."/>
            <person name="Secka A."/>
            <person name="Antonio M."/>
            <person name="Oren A."/>
            <person name="Chaudhuri R.R."/>
            <person name="La Ragione R."/>
            <person name="Hildebrand F."/>
            <person name="Pallen M.J."/>
        </authorList>
    </citation>
    <scope>NUCLEOTIDE SEQUENCE</scope>
    <source>
        <strain evidence="5">11167</strain>
    </source>
</reference>
<proteinExistence type="inferred from homology"/>
<dbReference type="EMBL" id="JADIMU010000016">
    <property type="protein sequence ID" value="MBO8442586.1"/>
    <property type="molecule type" value="Genomic_DNA"/>
</dbReference>
<evidence type="ECO:0000256" key="2">
    <source>
        <dbReference type="ARBA" id="ARBA00023125"/>
    </source>
</evidence>
<dbReference type="InterPro" id="IPR011010">
    <property type="entry name" value="DNA_brk_join_enz"/>
</dbReference>
<dbReference type="InterPro" id="IPR050090">
    <property type="entry name" value="Tyrosine_recombinase_XerCD"/>
</dbReference>
<accession>A0A9D9E9R6</accession>
<reference evidence="5" key="1">
    <citation type="submission" date="2020-10" db="EMBL/GenBank/DDBJ databases">
        <authorList>
            <person name="Gilroy R."/>
        </authorList>
    </citation>
    <scope>NUCLEOTIDE SEQUENCE</scope>
    <source>
        <strain evidence="5">11167</strain>
    </source>
</reference>
<comment type="similarity">
    <text evidence="1">Belongs to the 'phage' integrase family.</text>
</comment>
<gene>
    <name evidence="5" type="ORF">IAC42_02340</name>
</gene>
<dbReference type="InterPro" id="IPR002104">
    <property type="entry name" value="Integrase_catalytic"/>
</dbReference>
<sequence length="414" mass="47876">MGRHRLTGDRPYRLRQNKNRAIDVEFDMMPGKRISTKSWNMPDAIEFAESYLKKLGCIDVTATIPTLKEFASDFFTRRDQDSLYMHDKLYGHDISITRYEKCQDLLDNYILPQYGCMLVTAITARQIERWLPSINPVQKNKKTLSNETRNKILVTFRLVMDEVKKLGYRTDNPAKDVKLMSANAQEREALSPEITSTLFPEDLEKRIEVFGSTMWAAYFSIIYDTGFRPGEVAALRVKDVWKTPKGYAVSTSRTVNRNEGCIKDRVKTTGKGYKERTGLVFDDTAALIMRLIKEKNLTADDLLFTAPQRKDGLLMPEVSNKHFKCVLKKYGLYHKGLVQYCFRHTHTTEIRGDVSDDVLAVSMGHTKLRDDYDHQKAQDLIRRLDTARDGFFEFRKRQDKAPDIIPISQIVDEK</sequence>
<dbReference type="CDD" id="cd00397">
    <property type="entry name" value="DNA_BRE_C"/>
    <property type="match status" value="1"/>
</dbReference>
<dbReference type="SUPFAM" id="SSF56349">
    <property type="entry name" value="DNA breaking-rejoining enzymes"/>
    <property type="match status" value="1"/>
</dbReference>
<dbReference type="InterPro" id="IPR013762">
    <property type="entry name" value="Integrase-like_cat_sf"/>
</dbReference>
<dbReference type="Pfam" id="PF00589">
    <property type="entry name" value="Phage_integrase"/>
    <property type="match status" value="1"/>
</dbReference>
<name>A0A9D9E9R6_9SPIR</name>
<evidence type="ECO:0000259" key="4">
    <source>
        <dbReference type="Pfam" id="PF00589"/>
    </source>
</evidence>
<dbReference type="PANTHER" id="PTHR30349">
    <property type="entry name" value="PHAGE INTEGRASE-RELATED"/>
    <property type="match status" value="1"/>
</dbReference>
<dbReference type="AlphaFoldDB" id="A0A9D9E9R6"/>
<dbReference type="GO" id="GO:0006310">
    <property type="term" value="P:DNA recombination"/>
    <property type="evidence" value="ECO:0007669"/>
    <property type="project" value="UniProtKB-KW"/>
</dbReference>
<keyword evidence="2" id="KW-0238">DNA-binding</keyword>
<evidence type="ECO:0000313" key="5">
    <source>
        <dbReference type="EMBL" id="MBO8442586.1"/>
    </source>
</evidence>
<keyword evidence="3" id="KW-0233">DNA recombination</keyword>
<feature type="domain" description="Tyr recombinase" evidence="4">
    <location>
        <begin position="216"/>
        <end position="368"/>
    </location>
</feature>
<protein>
    <submittedName>
        <fullName evidence="5">Site-specific integrase</fullName>
    </submittedName>
</protein>
<organism evidence="5 6">
    <name type="scientific">Candidatus Aphodenecus pullistercoris</name>
    <dbReference type="NCBI Taxonomy" id="2840669"/>
    <lineage>
        <taxon>Bacteria</taxon>
        <taxon>Pseudomonadati</taxon>
        <taxon>Spirochaetota</taxon>
        <taxon>Spirochaetia</taxon>
        <taxon>Spirochaetales</taxon>
        <taxon>Candidatus Aphodenecus</taxon>
    </lineage>
</organism>
<dbReference type="Gene3D" id="1.10.443.10">
    <property type="entry name" value="Intergrase catalytic core"/>
    <property type="match status" value="1"/>
</dbReference>
<dbReference type="PANTHER" id="PTHR30349:SF64">
    <property type="entry name" value="PROPHAGE INTEGRASE INTD-RELATED"/>
    <property type="match status" value="1"/>
</dbReference>
<evidence type="ECO:0000256" key="3">
    <source>
        <dbReference type="ARBA" id="ARBA00023172"/>
    </source>
</evidence>
<evidence type="ECO:0000256" key="1">
    <source>
        <dbReference type="ARBA" id="ARBA00008857"/>
    </source>
</evidence>
<dbReference type="InterPro" id="IPR010998">
    <property type="entry name" value="Integrase_recombinase_N"/>
</dbReference>
<dbReference type="Gene3D" id="1.10.150.130">
    <property type="match status" value="1"/>
</dbReference>
<evidence type="ECO:0000313" key="6">
    <source>
        <dbReference type="Proteomes" id="UP000823633"/>
    </source>
</evidence>
<dbReference type="Proteomes" id="UP000823633">
    <property type="component" value="Unassembled WGS sequence"/>
</dbReference>